<protein>
    <submittedName>
        <fullName evidence="1">Uncharacterized protein</fullName>
    </submittedName>
</protein>
<proteinExistence type="predicted"/>
<sequence>TGTELDTSTRAPDTVRNMLQGVPGISSSWAAVESGFCRKLCAAATSSVLQLALGVWDFVARTAKDPGWGALSHSDSATAFATLAGRPSFVTAAAGFGVCRAKLHGSTGK</sequence>
<keyword evidence="2" id="KW-1185">Reference proteome</keyword>
<dbReference type="Proteomes" id="UP000601435">
    <property type="component" value="Unassembled WGS sequence"/>
</dbReference>
<evidence type="ECO:0000313" key="1">
    <source>
        <dbReference type="EMBL" id="CAE7296933.1"/>
    </source>
</evidence>
<accession>A0A812NNV2</accession>
<name>A0A812NNV2_9DINO</name>
<dbReference type="EMBL" id="CAJNJA010012442">
    <property type="protein sequence ID" value="CAE7296933.1"/>
    <property type="molecule type" value="Genomic_DNA"/>
</dbReference>
<comment type="caution">
    <text evidence="1">The sequence shown here is derived from an EMBL/GenBank/DDBJ whole genome shotgun (WGS) entry which is preliminary data.</text>
</comment>
<gene>
    <name evidence="1" type="ORF">SNEC2469_LOCUS7297</name>
</gene>
<feature type="non-terminal residue" evidence="1">
    <location>
        <position position="109"/>
    </location>
</feature>
<reference evidence="1" key="1">
    <citation type="submission" date="2021-02" db="EMBL/GenBank/DDBJ databases">
        <authorList>
            <person name="Dougan E. K."/>
            <person name="Rhodes N."/>
            <person name="Thang M."/>
            <person name="Chan C."/>
        </authorList>
    </citation>
    <scope>NUCLEOTIDE SEQUENCE</scope>
</reference>
<dbReference type="AlphaFoldDB" id="A0A812NNV2"/>
<evidence type="ECO:0000313" key="2">
    <source>
        <dbReference type="Proteomes" id="UP000601435"/>
    </source>
</evidence>
<organism evidence="1 2">
    <name type="scientific">Symbiodinium necroappetens</name>
    <dbReference type="NCBI Taxonomy" id="1628268"/>
    <lineage>
        <taxon>Eukaryota</taxon>
        <taxon>Sar</taxon>
        <taxon>Alveolata</taxon>
        <taxon>Dinophyceae</taxon>
        <taxon>Suessiales</taxon>
        <taxon>Symbiodiniaceae</taxon>
        <taxon>Symbiodinium</taxon>
    </lineage>
</organism>